<comment type="subcellular location">
    <subcellularLocation>
        <location evidence="1 13">Cell membrane</location>
        <topology evidence="1 13">Multi-pass membrane protein</topology>
    </subcellularLocation>
</comment>
<evidence type="ECO:0000256" key="7">
    <source>
        <dbReference type="ARBA" id="ARBA00022989"/>
    </source>
</evidence>
<name>A0A1F5YRH1_9BACT</name>
<evidence type="ECO:0000256" key="1">
    <source>
        <dbReference type="ARBA" id="ARBA00004651"/>
    </source>
</evidence>
<dbReference type="PANTHER" id="PTHR30081:SF8">
    <property type="entry name" value="PROTEIN TRANSLOCASE SUBUNIT SECF"/>
    <property type="match status" value="1"/>
</dbReference>
<feature type="transmembrane region" description="Helical" evidence="13">
    <location>
        <begin position="125"/>
        <end position="144"/>
    </location>
</feature>
<keyword evidence="7 13" id="KW-1133">Transmembrane helix</keyword>
<comment type="similarity">
    <text evidence="13">Belongs to the SecD/SecF family. SecF subfamily.</text>
</comment>
<dbReference type="GO" id="GO:0043952">
    <property type="term" value="P:protein transport by the Sec complex"/>
    <property type="evidence" value="ECO:0007669"/>
    <property type="project" value="UniProtKB-UniRule"/>
</dbReference>
<dbReference type="InterPro" id="IPR000731">
    <property type="entry name" value="SSD"/>
</dbReference>
<evidence type="ECO:0000256" key="2">
    <source>
        <dbReference type="ARBA" id="ARBA00022448"/>
    </source>
</evidence>
<dbReference type="InterPro" id="IPR048634">
    <property type="entry name" value="SecD_SecF_C"/>
</dbReference>
<sequence>MYDLIGKKWWFFIFSGLIIIPGIISMLFWGLRLSIDFTGGSLVELKVKDQKDSAKIIEESVKNQNIQLVTLSQTREKTYLLRLKPIDKDQNDKLQEELGKKLGTVDELRFETVGPVIGQETTINAIKAVIIASLAIIIYIALSFRHIPKPYSSWKFGVSAVVALIHDVLVVIGFFSLLGHFFHVEIDSLFITALLTVMGFSVHDSIVVFDRIRENLRKMAGDPFDRIVNASLVQTLARSLSTSLTVVFTLFALLLFSGASIRWFIVALLVGIISGTYSSIFNASPLLVIWEERTKKSKS</sequence>
<dbReference type="SUPFAM" id="SSF82866">
    <property type="entry name" value="Multidrug efflux transporter AcrB transmembrane domain"/>
    <property type="match status" value="1"/>
</dbReference>
<feature type="domain" description="SSD" evidence="14">
    <location>
        <begin position="125"/>
        <end position="289"/>
    </location>
</feature>
<dbReference type="PROSITE" id="PS50156">
    <property type="entry name" value="SSD"/>
    <property type="match status" value="1"/>
</dbReference>
<dbReference type="InterPro" id="IPR022645">
    <property type="entry name" value="SecD/SecF_bac"/>
</dbReference>
<feature type="transmembrane region" description="Helical" evidence="13">
    <location>
        <begin position="9"/>
        <end position="31"/>
    </location>
</feature>
<evidence type="ECO:0000256" key="10">
    <source>
        <dbReference type="ARBA" id="ARBA00059018"/>
    </source>
</evidence>
<keyword evidence="6 13" id="KW-0653">Protein transport</keyword>
<dbReference type="GO" id="GO:0015450">
    <property type="term" value="F:protein-transporting ATPase activity"/>
    <property type="evidence" value="ECO:0007669"/>
    <property type="project" value="InterPro"/>
</dbReference>
<evidence type="ECO:0000256" key="11">
    <source>
        <dbReference type="ARBA" id="ARBA00060856"/>
    </source>
</evidence>
<evidence type="ECO:0000256" key="9">
    <source>
        <dbReference type="ARBA" id="ARBA00023136"/>
    </source>
</evidence>
<evidence type="ECO:0000256" key="12">
    <source>
        <dbReference type="ARBA" id="ARBA00061053"/>
    </source>
</evidence>
<dbReference type="Pfam" id="PF02355">
    <property type="entry name" value="SecD_SecF_C"/>
    <property type="match status" value="1"/>
</dbReference>
<evidence type="ECO:0000256" key="13">
    <source>
        <dbReference type="HAMAP-Rule" id="MF_01464"/>
    </source>
</evidence>
<feature type="transmembrane region" description="Helical" evidence="13">
    <location>
        <begin position="156"/>
        <end position="182"/>
    </location>
</feature>
<gene>
    <name evidence="13" type="primary">secF</name>
    <name evidence="15" type="ORF">A2W14_06655</name>
</gene>
<accession>A0A1F5YRH1</accession>
<dbReference type="FunFam" id="1.20.1640.10:FF:000024">
    <property type="entry name" value="Multifunctional fusion protein"/>
    <property type="match status" value="1"/>
</dbReference>
<comment type="function">
    <text evidence="10 13">Part of the Sec protein translocase complex. Interacts with the SecYEG preprotein conducting channel. SecDF uses the proton motive force (PMF) to complete protein translocation after the ATP-dependent function of SecA.</text>
</comment>
<dbReference type="HAMAP" id="MF_01464_B">
    <property type="entry name" value="SecF_B"/>
    <property type="match status" value="1"/>
</dbReference>
<evidence type="ECO:0000256" key="5">
    <source>
        <dbReference type="ARBA" id="ARBA00022692"/>
    </source>
</evidence>
<evidence type="ECO:0000313" key="15">
    <source>
        <dbReference type="EMBL" id="OGG02779.1"/>
    </source>
</evidence>
<feature type="transmembrane region" description="Helical" evidence="13">
    <location>
        <begin position="188"/>
        <end position="209"/>
    </location>
</feature>
<evidence type="ECO:0000256" key="6">
    <source>
        <dbReference type="ARBA" id="ARBA00022927"/>
    </source>
</evidence>
<keyword evidence="9 13" id="KW-0472">Membrane</keyword>
<dbReference type="PANTHER" id="PTHR30081">
    <property type="entry name" value="PROTEIN-EXPORT MEMBRANE PROTEIN SEC"/>
    <property type="match status" value="1"/>
</dbReference>
<evidence type="ECO:0000313" key="16">
    <source>
        <dbReference type="Proteomes" id="UP000176665"/>
    </source>
</evidence>
<proteinExistence type="inferred from homology"/>
<dbReference type="GO" id="GO:0005886">
    <property type="term" value="C:plasma membrane"/>
    <property type="evidence" value="ECO:0007669"/>
    <property type="project" value="UniProtKB-SubCell"/>
</dbReference>
<protein>
    <recommendedName>
        <fullName evidence="13">Protein-export membrane protein SecF</fullName>
    </recommendedName>
</protein>
<evidence type="ECO:0000256" key="3">
    <source>
        <dbReference type="ARBA" id="ARBA00022475"/>
    </source>
</evidence>
<comment type="similarity">
    <text evidence="11">In the C-terminal section; belongs to the SecD/SecF family. SecF subfamily.</text>
</comment>
<feature type="transmembrane region" description="Helical" evidence="13">
    <location>
        <begin position="263"/>
        <end position="290"/>
    </location>
</feature>
<dbReference type="EMBL" id="MFJA01000052">
    <property type="protein sequence ID" value="OGG02779.1"/>
    <property type="molecule type" value="Genomic_DNA"/>
</dbReference>
<feature type="transmembrane region" description="Helical" evidence="13">
    <location>
        <begin position="236"/>
        <end position="257"/>
    </location>
</feature>
<keyword evidence="5 13" id="KW-0812">Transmembrane</keyword>
<dbReference type="STRING" id="1798371.A2W14_06655"/>
<keyword evidence="8 13" id="KW-0811">Translocation</keyword>
<keyword evidence="4" id="KW-0997">Cell inner membrane</keyword>
<dbReference type="AlphaFoldDB" id="A0A1F5YRH1"/>
<comment type="subunit">
    <text evidence="13">Forms a complex with SecD. Part of the essential Sec protein translocation apparatus which comprises SecA, SecYEG and auxiliary proteins SecDF. Other proteins may also be involved.</text>
</comment>
<dbReference type="Gene3D" id="1.20.1640.10">
    <property type="entry name" value="Multidrug efflux transporter AcrB transmembrane domain"/>
    <property type="match status" value="1"/>
</dbReference>
<evidence type="ECO:0000256" key="8">
    <source>
        <dbReference type="ARBA" id="ARBA00023010"/>
    </source>
</evidence>
<dbReference type="InterPro" id="IPR005665">
    <property type="entry name" value="SecF_bac"/>
</dbReference>
<comment type="similarity">
    <text evidence="12">In the N-terminal section; belongs to the SecD/SecF family. SecD subfamily.</text>
</comment>
<dbReference type="Pfam" id="PF07549">
    <property type="entry name" value="Sec_GG"/>
    <property type="match status" value="1"/>
</dbReference>
<keyword evidence="3 13" id="KW-1003">Cell membrane</keyword>
<dbReference type="InterPro" id="IPR022813">
    <property type="entry name" value="SecD/SecF_arch_bac"/>
</dbReference>
<dbReference type="NCBIfam" id="TIGR00966">
    <property type="entry name" value="transloc_SecF"/>
    <property type="match status" value="1"/>
</dbReference>
<evidence type="ECO:0000259" key="14">
    <source>
        <dbReference type="PROSITE" id="PS50156"/>
    </source>
</evidence>
<dbReference type="InterPro" id="IPR022646">
    <property type="entry name" value="SecD/SecF_CS"/>
</dbReference>
<keyword evidence="2 13" id="KW-0813">Transport</keyword>
<dbReference type="GO" id="GO:0065002">
    <property type="term" value="P:intracellular protein transmembrane transport"/>
    <property type="evidence" value="ECO:0007669"/>
    <property type="project" value="UniProtKB-UniRule"/>
</dbReference>
<comment type="caution">
    <text evidence="15">The sequence shown here is derived from an EMBL/GenBank/DDBJ whole genome shotgun (WGS) entry which is preliminary data.</text>
</comment>
<evidence type="ECO:0000256" key="4">
    <source>
        <dbReference type="ARBA" id="ARBA00022519"/>
    </source>
</evidence>
<dbReference type="PRINTS" id="PR01755">
    <property type="entry name" value="SECFTRNLCASE"/>
</dbReference>
<reference evidence="15 16" key="1">
    <citation type="journal article" date="2016" name="Nat. Commun.">
        <title>Thousands of microbial genomes shed light on interconnected biogeochemical processes in an aquifer system.</title>
        <authorList>
            <person name="Anantharaman K."/>
            <person name="Brown C.T."/>
            <person name="Hug L.A."/>
            <person name="Sharon I."/>
            <person name="Castelle C.J."/>
            <person name="Probst A.J."/>
            <person name="Thomas B.C."/>
            <person name="Singh A."/>
            <person name="Wilkins M.J."/>
            <person name="Karaoz U."/>
            <person name="Brodie E.L."/>
            <person name="Williams K.H."/>
            <person name="Hubbard S.S."/>
            <person name="Banfield J.F."/>
        </authorList>
    </citation>
    <scope>NUCLEOTIDE SEQUENCE [LARGE SCALE GENOMIC DNA]</scope>
</reference>
<organism evidence="15 16">
    <name type="scientific">Candidatus Gottesmanbacteria bacterium RBG_16_37_8</name>
    <dbReference type="NCBI Taxonomy" id="1798371"/>
    <lineage>
        <taxon>Bacteria</taxon>
        <taxon>Candidatus Gottesmaniibacteriota</taxon>
    </lineage>
</organism>
<dbReference type="Proteomes" id="UP000176665">
    <property type="component" value="Unassembled WGS sequence"/>
</dbReference>
<dbReference type="GO" id="GO:0006605">
    <property type="term" value="P:protein targeting"/>
    <property type="evidence" value="ECO:0007669"/>
    <property type="project" value="UniProtKB-UniRule"/>
</dbReference>